<comment type="similarity">
    <text evidence="1">Belongs to the SCC3 family.</text>
</comment>
<dbReference type="GO" id="GO:0007062">
    <property type="term" value="P:sister chromatid cohesion"/>
    <property type="evidence" value="ECO:0007669"/>
    <property type="project" value="TreeGrafter"/>
</dbReference>
<evidence type="ECO:0000313" key="2">
    <source>
        <dbReference type="EMBL" id="DBA13737.1"/>
    </source>
</evidence>
<accession>A0AAV2ZK34</accession>
<reference evidence="2" key="1">
    <citation type="thesis" date="2020" institute="ProQuest LLC" country="789 East Eisenhower Parkway, Ann Arbor, MI, USA">
        <title>Comparative Genomics and Chromosome Evolution.</title>
        <authorList>
            <person name="Mudd A.B."/>
        </authorList>
    </citation>
    <scope>NUCLEOTIDE SEQUENCE</scope>
    <source>
        <strain evidence="2">1538</strain>
        <tissue evidence="2">Blood</tissue>
    </source>
</reference>
<organism evidence="2 3">
    <name type="scientific">Pyxicephalus adspersus</name>
    <name type="common">African bullfrog</name>
    <dbReference type="NCBI Taxonomy" id="30357"/>
    <lineage>
        <taxon>Eukaryota</taxon>
        <taxon>Metazoa</taxon>
        <taxon>Chordata</taxon>
        <taxon>Craniata</taxon>
        <taxon>Vertebrata</taxon>
        <taxon>Euteleostomi</taxon>
        <taxon>Amphibia</taxon>
        <taxon>Batrachia</taxon>
        <taxon>Anura</taxon>
        <taxon>Neobatrachia</taxon>
        <taxon>Ranoidea</taxon>
        <taxon>Pyxicephalidae</taxon>
        <taxon>Pyxicephalinae</taxon>
        <taxon>Pyxicephalus</taxon>
    </lineage>
</organism>
<name>A0AAV2ZK34_PYXAD</name>
<gene>
    <name evidence="2" type="ORF">GDO54_017081</name>
</gene>
<dbReference type="PANTHER" id="PTHR11199">
    <property type="entry name" value="STROMAL ANTIGEN"/>
    <property type="match status" value="1"/>
</dbReference>
<sequence length="84" mass="9622">MNGHNQQNVVENMMLFEVVKMGKSAMQSVVDDWIEAYKHNRDVALLDLINFFIQCSGCKGMIFMQHAISNREKSVIGKELISLF</sequence>
<dbReference type="PANTHER" id="PTHR11199:SF3">
    <property type="entry name" value="COHESIN SUBUNIT SA-2"/>
    <property type="match status" value="1"/>
</dbReference>
<dbReference type="EMBL" id="DYDO01000014">
    <property type="protein sequence ID" value="DBA13737.1"/>
    <property type="molecule type" value="Genomic_DNA"/>
</dbReference>
<dbReference type="Proteomes" id="UP001181693">
    <property type="component" value="Unassembled WGS sequence"/>
</dbReference>
<dbReference type="GO" id="GO:0008278">
    <property type="term" value="C:cohesin complex"/>
    <property type="evidence" value="ECO:0007669"/>
    <property type="project" value="TreeGrafter"/>
</dbReference>
<proteinExistence type="inferred from homology"/>
<evidence type="ECO:0000256" key="1">
    <source>
        <dbReference type="ARBA" id="ARBA00005486"/>
    </source>
</evidence>
<comment type="caution">
    <text evidence="2">The sequence shown here is derived from an EMBL/GenBank/DDBJ whole genome shotgun (WGS) entry which is preliminary data.</text>
</comment>
<protein>
    <submittedName>
        <fullName evidence="2">Uncharacterized protein</fullName>
    </submittedName>
</protein>
<dbReference type="GO" id="GO:0005634">
    <property type="term" value="C:nucleus"/>
    <property type="evidence" value="ECO:0007669"/>
    <property type="project" value="TreeGrafter"/>
</dbReference>
<dbReference type="InterPro" id="IPR039662">
    <property type="entry name" value="Cohesin_Scc3/SA"/>
</dbReference>
<dbReference type="GO" id="GO:0000785">
    <property type="term" value="C:chromatin"/>
    <property type="evidence" value="ECO:0007669"/>
    <property type="project" value="TreeGrafter"/>
</dbReference>
<keyword evidence="3" id="KW-1185">Reference proteome</keyword>
<evidence type="ECO:0000313" key="3">
    <source>
        <dbReference type="Proteomes" id="UP001181693"/>
    </source>
</evidence>
<dbReference type="AlphaFoldDB" id="A0AAV2ZK34"/>
<dbReference type="GO" id="GO:0003682">
    <property type="term" value="F:chromatin binding"/>
    <property type="evidence" value="ECO:0007669"/>
    <property type="project" value="TreeGrafter"/>
</dbReference>